<evidence type="ECO:0000313" key="2">
    <source>
        <dbReference type="Proteomes" id="UP000010467"/>
    </source>
</evidence>
<reference evidence="2" key="1">
    <citation type="submission" date="2012-03" db="EMBL/GenBank/DDBJ databases">
        <title>Complete sequence of chromosome of Deinococcus peraridilitoris DSM 19664.</title>
        <authorList>
            <person name="Lucas S."/>
            <person name="Copeland A."/>
            <person name="Lapidus A."/>
            <person name="Glavina del Rio T."/>
            <person name="Dalin E."/>
            <person name="Tice H."/>
            <person name="Bruce D."/>
            <person name="Goodwin L."/>
            <person name="Pitluck S."/>
            <person name="Peters L."/>
            <person name="Mikhailova N."/>
            <person name="Lu M."/>
            <person name="Kyrpides N."/>
            <person name="Mavromatis K."/>
            <person name="Ivanova N."/>
            <person name="Brettin T."/>
            <person name="Detter J.C."/>
            <person name="Han C."/>
            <person name="Larimer F."/>
            <person name="Land M."/>
            <person name="Hauser L."/>
            <person name="Markowitz V."/>
            <person name="Cheng J.-F."/>
            <person name="Hugenholtz P."/>
            <person name="Woyke T."/>
            <person name="Wu D."/>
            <person name="Pukall R."/>
            <person name="Steenblock K."/>
            <person name="Brambilla E."/>
            <person name="Klenk H.-P."/>
            <person name="Eisen J.A."/>
        </authorList>
    </citation>
    <scope>NUCLEOTIDE SEQUENCE [LARGE SCALE GENOMIC DNA]</scope>
    <source>
        <strain evidence="2">DSM 19664 / LMG 22246 / CIP 109416 / KR-200</strain>
    </source>
</reference>
<gene>
    <name evidence="1" type="ordered locus">Deipe_1542</name>
</gene>
<dbReference type="PATRIC" id="fig|937777.3.peg.1544"/>
<dbReference type="eggNOG" id="COG5362">
    <property type="taxonomic scope" value="Bacteria"/>
</dbReference>
<dbReference type="OrthoDB" id="9771580at2"/>
<proteinExistence type="predicted"/>
<dbReference type="eggNOG" id="COG5410">
    <property type="taxonomic scope" value="Bacteria"/>
</dbReference>
<organism evidence="1 2">
    <name type="scientific">Deinococcus peraridilitoris (strain DSM 19664 / LMG 22246 / CIP 109416 / KR-200)</name>
    <dbReference type="NCBI Taxonomy" id="937777"/>
    <lineage>
        <taxon>Bacteria</taxon>
        <taxon>Thermotogati</taxon>
        <taxon>Deinococcota</taxon>
        <taxon>Deinococci</taxon>
        <taxon>Deinococcales</taxon>
        <taxon>Deinococcaceae</taxon>
        <taxon>Deinococcus</taxon>
    </lineage>
</organism>
<dbReference type="InterPro" id="IPR006517">
    <property type="entry name" value="Phage_terminase_lsu-like_C"/>
</dbReference>
<dbReference type="RefSeq" id="WP_015235391.1">
    <property type="nucleotide sequence ID" value="NC_019793.1"/>
</dbReference>
<dbReference type="HOGENOM" id="CLU_028165_1_0_0"/>
<dbReference type="NCBIfam" id="TIGR01630">
    <property type="entry name" value="psiM2_ORF9"/>
    <property type="match status" value="1"/>
</dbReference>
<evidence type="ECO:0000313" key="1">
    <source>
        <dbReference type="EMBL" id="AFZ67083.1"/>
    </source>
</evidence>
<protein>
    <submittedName>
        <fullName evidence="1">Putative phage protein, putative large terminase</fullName>
    </submittedName>
</protein>
<dbReference type="EMBL" id="CP003382">
    <property type="protein sequence ID" value="AFZ67083.1"/>
    <property type="molecule type" value="Genomic_DNA"/>
</dbReference>
<dbReference type="STRING" id="937777.Deipe_1542"/>
<dbReference type="KEGG" id="dpd:Deipe_1542"/>
<keyword evidence="2" id="KW-1185">Reference proteome</keyword>
<name>K9ZZL4_DEIPD</name>
<dbReference type="AlphaFoldDB" id="K9ZZL4"/>
<sequence length="545" mass="61651">MTRARVREPQLPEWLTEDMLFEAILEAELRERGVLLPEPEVPVTPEVVPLTLQEFVRQFWSVLEPATPLKWGWALDAMCLHLEAVARREIRKLIINVPPGTMKSSLTNVFFPAWVWAEVNPGERFLAVSYTESLSMRDSMNMRRVVTSSEYVERYGDKVRLTRDQNAKGEYDTTARGRRAVRPITSATGARAGILLMDDPNNAAEIHSPPHRRTINNTYDQSLSRRGSDPNTFAQVLTMQRLHAEDLSGHLESKGGWTVLRLPERFEPEHRCVTPLWQDPRTERGELLFPEYRDEQAVREAEHDLGTYGTAGQLQQRPVPLGGGIVKRHWWRYHAPAALLDQLPPVRVRLPDGSEVEAVVIATPEQFDRKLTSWDMTFKGTAQSNYVSGGAWGARGADRFLLDQVRGQWGFVETKRQMLTFTARHADIQEHLVEDKANGPAIIDELHTTIPGLIAWEPEGSKESRVHAESPVIEAGNVYLPHPTLAPWVLNDYLPEWDLFPNGSQDDQVDQTTQALQRTRPLRVPVDVAAVAAAQLTVPDFSAYP</sequence>
<dbReference type="Proteomes" id="UP000010467">
    <property type="component" value="Chromosome"/>
</dbReference>
<accession>K9ZZL4</accession>